<evidence type="ECO:0000313" key="4">
    <source>
        <dbReference type="EMBL" id="CAH1272002.1"/>
    </source>
</evidence>
<evidence type="ECO:0000313" key="5">
    <source>
        <dbReference type="Proteomes" id="UP000838412"/>
    </source>
</evidence>
<dbReference type="PANTHER" id="PTHR34605">
    <property type="entry name" value="PHAGE_INTEGRASE DOMAIN-CONTAINING PROTEIN"/>
    <property type="match status" value="1"/>
</dbReference>
<dbReference type="InterPro" id="IPR052925">
    <property type="entry name" value="Phage_Integrase-like_Recomb"/>
</dbReference>
<evidence type="ECO:0000256" key="1">
    <source>
        <dbReference type="ARBA" id="ARBA00023172"/>
    </source>
</evidence>
<dbReference type="AlphaFoldDB" id="A0A8K0F261"/>
<protein>
    <submittedName>
        <fullName evidence="4">Hypp4748 protein</fullName>
    </submittedName>
</protein>
<dbReference type="OrthoDB" id="8062037at2759"/>
<name>A0A8K0F261_BRALA</name>
<dbReference type="Proteomes" id="UP000838412">
    <property type="component" value="Chromosome 8"/>
</dbReference>
<accession>A0A8K0F261</accession>
<keyword evidence="5" id="KW-1185">Reference proteome</keyword>
<keyword evidence="1" id="KW-0233">DNA recombination</keyword>
<feature type="compositionally biased region" description="Basic residues" evidence="2">
    <location>
        <begin position="20"/>
        <end position="30"/>
    </location>
</feature>
<evidence type="ECO:0000259" key="3">
    <source>
        <dbReference type="SMART" id="SM01114"/>
    </source>
</evidence>
<dbReference type="GO" id="GO:0015074">
    <property type="term" value="P:DNA integration"/>
    <property type="evidence" value="ECO:0007669"/>
    <property type="project" value="InterPro"/>
</dbReference>
<feature type="domain" description="Tesmin/TSO1-like CXC" evidence="3">
    <location>
        <begin position="32"/>
        <end position="72"/>
    </location>
</feature>
<feature type="region of interest" description="Disordered" evidence="2">
    <location>
        <begin position="1"/>
        <end position="37"/>
    </location>
</feature>
<dbReference type="Gene3D" id="1.10.443.10">
    <property type="entry name" value="Intergrase catalytic core"/>
    <property type="match status" value="1"/>
</dbReference>
<dbReference type="InterPro" id="IPR033467">
    <property type="entry name" value="Tesmin/TSO1-like_CXC"/>
</dbReference>
<sequence length="304" mass="34418">MAPKRAALDTEPETVDKVPTKPKPKRKKPSPPKVPKCGCRGDCRTRKCACGKKGEACGDSCKCTGCVNPFNILKEYNIDLLDIALDTCLMDNIYKVKDLRERLEQTYEMECCEESVQLKDMLPRVAHCPGEECGYEWKYSWCWDTFVDEENRPSYHCEKCRRRGGATYAWHCGADPQVIKLLGDWSSNAFELYLDCSFDKSHASELAVTRFDLISLTHDTFVHHLKSLLSAAGFTPGSYSGHSFRRGGATYAWHCGADPQVIKLLGDWSSNAFELYLDCSFDKRCEYSKLIAEKLQNSSLEQPD</sequence>
<dbReference type="PANTHER" id="PTHR34605:SF5">
    <property type="entry name" value="INTEGRASE_RECOMBINASE XERD HOMOLOG"/>
    <property type="match status" value="1"/>
</dbReference>
<dbReference type="EMBL" id="OV696693">
    <property type="protein sequence ID" value="CAH1272002.1"/>
    <property type="molecule type" value="Genomic_DNA"/>
</dbReference>
<dbReference type="InterPro" id="IPR011010">
    <property type="entry name" value="DNA_brk_join_enz"/>
</dbReference>
<dbReference type="GO" id="GO:0003677">
    <property type="term" value="F:DNA binding"/>
    <property type="evidence" value="ECO:0007669"/>
    <property type="project" value="InterPro"/>
</dbReference>
<evidence type="ECO:0000256" key="2">
    <source>
        <dbReference type="SAM" id="MobiDB-lite"/>
    </source>
</evidence>
<proteinExistence type="predicted"/>
<dbReference type="SUPFAM" id="SSF56349">
    <property type="entry name" value="DNA breaking-rejoining enzymes"/>
    <property type="match status" value="1"/>
</dbReference>
<dbReference type="SMART" id="SM01114">
    <property type="entry name" value="CXC"/>
    <property type="match status" value="1"/>
</dbReference>
<reference evidence="4" key="1">
    <citation type="submission" date="2022-01" db="EMBL/GenBank/DDBJ databases">
        <authorList>
            <person name="Braso-Vives M."/>
        </authorList>
    </citation>
    <scope>NUCLEOTIDE SEQUENCE</scope>
</reference>
<dbReference type="InterPro" id="IPR013762">
    <property type="entry name" value="Integrase-like_cat_sf"/>
</dbReference>
<gene>
    <name evidence="4" type="primary">Hypp4748</name>
    <name evidence="4" type="ORF">BLAG_LOCUS23787</name>
</gene>
<dbReference type="GO" id="GO:0006310">
    <property type="term" value="P:DNA recombination"/>
    <property type="evidence" value="ECO:0007669"/>
    <property type="project" value="UniProtKB-KW"/>
</dbReference>
<organism evidence="4 5">
    <name type="scientific">Branchiostoma lanceolatum</name>
    <name type="common">Common lancelet</name>
    <name type="synonym">Amphioxus lanceolatum</name>
    <dbReference type="NCBI Taxonomy" id="7740"/>
    <lineage>
        <taxon>Eukaryota</taxon>
        <taxon>Metazoa</taxon>
        <taxon>Chordata</taxon>
        <taxon>Cephalochordata</taxon>
        <taxon>Leptocardii</taxon>
        <taxon>Amphioxiformes</taxon>
        <taxon>Branchiostomatidae</taxon>
        <taxon>Branchiostoma</taxon>
    </lineage>
</organism>